<dbReference type="EMBL" id="BOVK01000014">
    <property type="protein sequence ID" value="GIQ68270.1"/>
    <property type="molecule type" value="Genomic_DNA"/>
</dbReference>
<protein>
    <submittedName>
        <fullName evidence="1">Uncharacterized protein</fullName>
    </submittedName>
</protein>
<dbReference type="AlphaFoldDB" id="A0A8J4M1P3"/>
<accession>A0A8J4M1P3</accession>
<sequence>MLGWLFRSAKCHICGQKAVEPRNYFSNDGKPVKVCFKCVDYAERRALRKR</sequence>
<gene>
    <name evidence="1" type="ORF">XYCOK13_10940</name>
</gene>
<name>A0A8J4M1P3_9BACL</name>
<organism evidence="1 2">
    <name type="scientific">Xylanibacillus composti</name>
    <dbReference type="NCBI Taxonomy" id="1572762"/>
    <lineage>
        <taxon>Bacteria</taxon>
        <taxon>Bacillati</taxon>
        <taxon>Bacillota</taxon>
        <taxon>Bacilli</taxon>
        <taxon>Bacillales</taxon>
        <taxon>Paenibacillaceae</taxon>
        <taxon>Xylanibacillus</taxon>
    </lineage>
</organism>
<evidence type="ECO:0000313" key="2">
    <source>
        <dbReference type="Proteomes" id="UP000677918"/>
    </source>
</evidence>
<evidence type="ECO:0000313" key="1">
    <source>
        <dbReference type="EMBL" id="GIQ68270.1"/>
    </source>
</evidence>
<reference evidence="1" key="1">
    <citation type="submission" date="2021-04" db="EMBL/GenBank/DDBJ databases">
        <title>Draft genome sequence of Xylanibacillus composti strain K13.</title>
        <authorList>
            <person name="Uke A."/>
            <person name="Chhe C."/>
            <person name="Baramee S."/>
            <person name="Kosugi A."/>
        </authorList>
    </citation>
    <scope>NUCLEOTIDE SEQUENCE</scope>
    <source>
        <strain evidence="1">K13</strain>
    </source>
</reference>
<keyword evidence="2" id="KW-1185">Reference proteome</keyword>
<proteinExistence type="predicted"/>
<dbReference type="Proteomes" id="UP000677918">
    <property type="component" value="Unassembled WGS sequence"/>
</dbReference>
<comment type="caution">
    <text evidence="1">The sequence shown here is derived from an EMBL/GenBank/DDBJ whole genome shotgun (WGS) entry which is preliminary data.</text>
</comment>